<organism evidence="10 11">
    <name type="scientific">Sphaerosporella brunnea</name>
    <dbReference type="NCBI Taxonomy" id="1250544"/>
    <lineage>
        <taxon>Eukaryota</taxon>
        <taxon>Fungi</taxon>
        <taxon>Dikarya</taxon>
        <taxon>Ascomycota</taxon>
        <taxon>Pezizomycotina</taxon>
        <taxon>Pezizomycetes</taxon>
        <taxon>Pezizales</taxon>
        <taxon>Pyronemataceae</taxon>
        <taxon>Sphaerosporella</taxon>
    </lineage>
</organism>
<keyword evidence="4 10" id="KW-0396">Initiation factor</keyword>
<feature type="compositionally biased region" description="Low complexity" evidence="8">
    <location>
        <begin position="840"/>
        <end position="857"/>
    </location>
</feature>
<feature type="compositionally biased region" description="Low complexity" evidence="8">
    <location>
        <begin position="512"/>
        <end position="525"/>
    </location>
</feature>
<feature type="compositionally biased region" description="Gly residues" evidence="8">
    <location>
        <begin position="288"/>
        <end position="298"/>
    </location>
</feature>
<feature type="compositionally biased region" description="Low complexity" evidence="8">
    <location>
        <begin position="299"/>
        <end position="323"/>
    </location>
</feature>
<feature type="compositionally biased region" description="Low complexity" evidence="8">
    <location>
        <begin position="865"/>
        <end position="875"/>
    </location>
</feature>
<feature type="region of interest" description="Disordered" evidence="8">
    <location>
        <begin position="416"/>
        <end position="756"/>
    </location>
</feature>
<dbReference type="Gene3D" id="1.20.970.30">
    <property type="entry name" value="eIF4G, eIF4E-binding domain"/>
    <property type="match status" value="1"/>
</dbReference>
<dbReference type="SMART" id="SM00543">
    <property type="entry name" value="MIF4G"/>
    <property type="match status" value="1"/>
</dbReference>
<feature type="compositionally biased region" description="Polar residues" evidence="8">
    <location>
        <begin position="109"/>
        <end position="137"/>
    </location>
</feature>
<feature type="region of interest" description="Disordered" evidence="8">
    <location>
        <begin position="820"/>
        <end position="997"/>
    </location>
</feature>
<keyword evidence="6" id="KW-0694">RNA-binding</keyword>
<feature type="compositionally biased region" description="Basic and acidic residues" evidence="8">
    <location>
        <begin position="488"/>
        <end position="502"/>
    </location>
</feature>
<feature type="region of interest" description="Disordered" evidence="8">
    <location>
        <begin position="1325"/>
        <end position="1418"/>
    </location>
</feature>
<evidence type="ECO:0000256" key="7">
    <source>
        <dbReference type="ARBA" id="ARBA00022917"/>
    </source>
</evidence>
<feature type="compositionally biased region" description="Low complexity" evidence="8">
    <location>
        <begin position="983"/>
        <end position="997"/>
    </location>
</feature>
<dbReference type="GO" id="GO:0003743">
    <property type="term" value="F:translation initiation factor activity"/>
    <property type="evidence" value="ECO:0007669"/>
    <property type="project" value="UniProtKB-KW"/>
</dbReference>
<dbReference type="InterPro" id="IPR022745">
    <property type="entry name" value="eIF4G1_eIF4E-bd"/>
</dbReference>
<evidence type="ECO:0000256" key="1">
    <source>
        <dbReference type="ARBA" id="ARBA00004496"/>
    </source>
</evidence>
<protein>
    <submittedName>
        <fullName evidence="10">Eukaryotic translation initiation factor subunit eIF-4F</fullName>
    </submittedName>
</protein>
<comment type="subcellular location">
    <subcellularLocation>
        <location evidence="1">Cytoplasm</location>
    </subcellularLocation>
</comment>
<dbReference type="Pfam" id="PF02854">
    <property type="entry name" value="MIF4G"/>
    <property type="match status" value="1"/>
</dbReference>
<keyword evidence="11" id="KW-1185">Reference proteome</keyword>
<feature type="compositionally biased region" description="Pro residues" evidence="8">
    <location>
        <begin position="463"/>
        <end position="473"/>
    </location>
</feature>
<dbReference type="Proteomes" id="UP000326924">
    <property type="component" value="Unassembled WGS sequence"/>
</dbReference>
<evidence type="ECO:0000256" key="5">
    <source>
        <dbReference type="ARBA" id="ARBA00022553"/>
    </source>
</evidence>
<sequence>MTSIINSSTPSASSTNASSSSTAAHARSPSASSGQNTSAAVPASAPASRPLSYANVVNPKKPPTGPGAASSSSNPASQVSGGVSGHHARSVSTTSAPVNGKIQPAVPQIGNSGNTLANGASSTPYSGGQHSRKSSIATGMPAGAPRGAPNIKFGNINEPGPGTQHSGTATAAGNLTAPQALNPRASSPSPSAAAQPTASGGAPPSASTARPPLQFGDTTPQQRPLSLPPQPHPPQGPGSMAGRGHNRGDSAQSESAPSMPHGRGMTPAGRGNRHPGGYQQNFQNQPYGGYGGRGGYQGGNQPRNGPANMNPNPYPTQQQYPSPRAVPRSPALSHVSAHHSPSLPPAVPATHTPQLYPPQPHGQQQQQFIPQGTPQYPVPQMYQDPAAYGYQYPMQYQYANTSPRPPYVNPNMVGAYPPYVQQGAPPMSRSSSANVDLHRPPSSIGQHGQPPLTPQQQQHMIVSPPPPGTPGPQPYARTPVKKAPSKAIEIKKPDGTALKIEKPVAPVPPAAPIIVSSPSPAPGRASSRHETPHSRSTSRSNKTAEEKRAEMREKVAQEAQKALEEHKKEEAQKAAAAEQDKIRKEEEAERLRKEEEEAKAKAEAEAKAKAEEAERAKIEAEKKAKAEEKAKAEAEAKAAAEKAAKEAEEKASKEAEKKAAKEAEEKAAKEAEEAKAKAEAQAAVAAAAAVTEAEAAKIVESAVDHAPETAPPETPKAENTDSESMPPPSLKSMDKGRSKPSPLNLQIKTTEPALPSAQLTALRSARPLENLKSLAYPEGIQSPNPALNPMANATKFKYDKEFLMQFQNVFTEKPSLDWDQRMKETVGDTESARPSTARTPSGMGPRSSSSRGASGMSAFGGGAMGSFVGSSGVGSKPAISSSAERFKASNPLAMMGSLTSRPGLVRTGSSTSLPGASNALPSSPRTSNRSARGSSKRGNAGGAPSMERTESRGPAASQPTISLADVKPLPVSANRWTPRSLKAATPESAPAAASSGPELMSPELVQRKVKAALNKMTPEKFDKISDQILEITAQSKHESDGRTLRQVIQLTFEKACDEAHWASMYAKFCKRMLETMDPEIKDETVKDKHGVLVTGGNLFRKYLLNRCQEEFERGWKVNMPPKPEGVSDEVLMLSDEYYIAAAAKRRGLGLVQFIGELFKLNMLTERIMNECVRKLLDFEGIPEDETVESLAKLLRTIGAQLDTSDKSKPFMDKYFTRIQGLVDNKELNSRMKFMLMDVIDLRKGGWETKETEKGPKTIQEVREEALKAQQEKEAASRASRSRPQTGRGDARSFASNNFGGMGGQSYHDNKTAGTVNADDLKRLGNLGSRSRQTSSGPQSFGPNSLLGPRGSGSRRGLGPGMSRDGTATPPVPASTSSPNPFSALQEASHNDGYEATSPPPSNANSPQVSNAKPVTDEA</sequence>
<feature type="compositionally biased region" description="Polar residues" evidence="8">
    <location>
        <begin position="907"/>
        <end position="937"/>
    </location>
</feature>
<evidence type="ECO:0000256" key="2">
    <source>
        <dbReference type="ARBA" id="ARBA00005775"/>
    </source>
</evidence>
<dbReference type="InterPro" id="IPR016024">
    <property type="entry name" value="ARM-type_fold"/>
</dbReference>
<evidence type="ECO:0000256" key="6">
    <source>
        <dbReference type="ARBA" id="ARBA00022884"/>
    </source>
</evidence>
<dbReference type="PANTHER" id="PTHR23253:SF9">
    <property type="entry name" value="EUKARYOTIC TRANSLATION INITIATION FACTOR 4 GAMMA 2"/>
    <property type="match status" value="1"/>
</dbReference>
<dbReference type="GO" id="GO:0016281">
    <property type="term" value="C:eukaryotic translation initiation factor 4F complex"/>
    <property type="evidence" value="ECO:0007669"/>
    <property type="project" value="TreeGrafter"/>
</dbReference>
<dbReference type="OrthoDB" id="514777at2759"/>
<feature type="compositionally biased region" description="Basic and acidic residues" evidence="8">
    <location>
        <begin position="1264"/>
        <end position="1275"/>
    </location>
</feature>
<keyword evidence="7" id="KW-0648">Protein biosynthesis</keyword>
<keyword evidence="3" id="KW-0963">Cytoplasm</keyword>
<comment type="similarity">
    <text evidence="2">Belongs to the eukaryotic initiation factor 4G family.</text>
</comment>
<feature type="compositionally biased region" description="Basic and acidic residues" evidence="8">
    <location>
        <begin position="542"/>
        <end position="678"/>
    </location>
</feature>
<gene>
    <name evidence="10" type="ORF">FN846DRAFT_905844</name>
</gene>
<proteinExistence type="inferred from homology"/>
<evidence type="ECO:0000313" key="10">
    <source>
        <dbReference type="EMBL" id="KAA8909092.1"/>
    </source>
</evidence>
<feature type="compositionally biased region" description="Polar residues" evidence="8">
    <location>
        <begin position="163"/>
        <end position="179"/>
    </location>
</feature>
<feature type="compositionally biased region" description="Low complexity" evidence="8">
    <location>
        <begin position="361"/>
        <end position="375"/>
    </location>
</feature>
<accession>A0A5J5F0R2</accession>
<dbReference type="EMBL" id="VXIS01000061">
    <property type="protein sequence ID" value="KAA8909092.1"/>
    <property type="molecule type" value="Genomic_DNA"/>
</dbReference>
<dbReference type="FunFam" id="1.20.970.30:FF:000001">
    <property type="entry name" value="Eukaryotic translation initiation factor subunit eIF-4F, putative"/>
    <property type="match status" value="1"/>
</dbReference>
<evidence type="ECO:0000259" key="9">
    <source>
        <dbReference type="SMART" id="SM00543"/>
    </source>
</evidence>
<dbReference type="InterPro" id="IPR036211">
    <property type="entry name" value="eIF4G_eIF4E-bd_sf"/>
</dbReference>
<evidence type="ECO:0000256" key="4">
    <source>
        <dbReference type="ARBA" id="ARBA00022540"/>
    </source>
</evidence>
<feature type="compositionally biased region" description="Gly residues" evidence="8">
    <location>
        <begin position="1349"/>
        <end position="1359"/>
    </location>
</feature>
<comment type="caution">
    <text evidence="10">The sequence shown here is derived from an EMBL/GenBank/DDBJ whole genome shotgun (WGS) entry which is preliminary data.</text>
</comment>
<feature type="region of interest" description="Disordered" evidence="8">
    <location>
        <begin position="1"/>
        <end position="381"/>
    </location>
</feature>
<feature type="compositionally biased region" description="Basic and acidic residues" evidence="8">
    <location>
        <begin position="694"/>
        <end position="707"/>
    </location>
</feature>
<feature type="compositionally biased region" description="Low complexity" evidence="8">
    <location>
        <begin position="1402"/>
        <end position="1411"/>
    </location>
</feature>
<keyword evidence="5" id="KW-0597">Phosphoprotein</keyword>
<dbReference type="SUPFAM" id="SSF101489">
    <property type="entry name" value="Eukaryotic initiation factor 4f subunit eIF4g, eIF4e-binding domain"/>
    <property type="match status" value="1"/>
</dbReference>
<dbReference type="FunFam" id="1.25.40.180:FF:000020">
    <property type="entry name" value="Eukaryotic translation initiation factor subunit"/>
    <property type="match status" value="1"/>
</dbReference>
<evidence type="ECO:0000256" key="3">
    <source>
        <dbReference type="ARBA" id="ARBA00022490"/>
    </source>
</evidence>
<dbReference type="SUPFAM" id="SSF48371">
    <property type="entry name" value="ARM repeat"/>
    <property type="match status" value="1"/>
</dbReference>
<dbReference type="Gene3D" id="1.25.40.180">
    <property type="match status" value="1"/>
</dbReference>
<evidence type="ECO:0000313" key="11">
    <source>
        <dbReference type="Proteomes" id="UP000326924"/>
    </source>
</evidence>
<feature type="domain" description="MIF4G" evidence="9">
    <location>
        <begin position="1006"/>
        <end position="1245"/>
    </location>
</feature>
<feature type="compositionally biased region" description="Low complexity" evidence="8">
    <location>
        <begin position="1"/>
        <end position="54"/>
    </location>
</feature>
<reference evidence="10 11" key="1">
    <citation type="submission" date="2019-09" db="EMBL/GenBank/DDBJ databases">
        <title>Draft genome of the ectomycorrhizal ascomycete Sphaerosporella brunnea.</title>
        <authorList>
            <consortium name="DOE Joint Genome Institute"/>
            <person name="Benucci G.M."/>
            <person name="Marozzi G."/>
            <person name="Antonielli L."/>
            <person name="Sanchez S."/>
            <person name="Marco P."/>
            <person name="Wang X."/>
            <person name="Falini L.B."/>
            <person name="Barry K."/>
            <person name="Haridas S."/>
            <person name="Lipzen A."/>
            <person name="Labutti K."/>
            <person name="Grigoriev I.V."/>
            <person name="Murat C."/>
            <person name="Martin F."/>
            <person name="Albertini E."/>
            <person name="Donnini D."/>
            <person name="Bonito G."/>
        </authorList>
    </citation>
    <scope>NUCLEOTIDE SEQUENCE [LARGE SCALE GENOMIC DNA]</scope>
    <source>
        <strain evidence="10 11">Sb_GMNB300</strain>
    </source>
</reference>
<dbReference type="PANTHER" id="PTHR23253">
    <property type="entry name" value="EUKARYOTIC TRANSLATION INITIATION FACTOR 4 GAMMA"/>
    <property type="match status" value="1"/>
</dbReference>
<dbReference type="InParanoid" id="A0A5J5F0R2"/>
<dbReference type="GO" id="GO:0010494">
    <property type="term" value="C:cytoplasmic stress granule"/>
    <property type="evidence" value="ECO:0007669"/>
    <property type="project" value="UniProtKB-ARBA"/>
</dbReference>
<feature type="region of interest" description="Disordered" evidence="8">
    <location>
        <begin position="1264"/>
        <end position="1312"/>
    </location>
</feature>
<evidence type="ECO:0000256" key="8">
    <source>
        <dbReference type="SAM" id="MobiDB-lite"/>
    </source>
</evidence>
<dbReference type="Pfam" id="PF12152">
    <property type="entry name" value="eIF_4G1"/>
    <property type="match status" value="1"/>
</dbReference>
<feature type="compositionally biased region" description="Low complexity" evidence="8">
    <location>
        <begin position="679"/>
        <end position="693"/>
    </location>
</feature>
<dbReference type="GO" id="GO:0003729">
    <property type="term" value="F:mRNA binding"/>
    <property type="evidence" value="ECO:0007669"/>
    <property type="project" value="TreeGrafter"/>
</dbReference>
<dbReference type="InterPro" id="IPR003890">
    <property type="entry name" value="MIF4G-like_typ-3"/>
</dbReference>
<feature type="compositionally biased region" description="Polar residues" evidence="8">
    <location>
        <begin position="1327"/>
        <end position="1340"/>
    </location>
</feature>
<feature type="compositionally biased region" description="Low complexity" evidence="8">
    <location>
        <begin position="66"/>
        <end position="81"/>
    </location>
</feature>
<feature type="compositionally biased region" description="Low complexity" evidence="8">
    <location>
        <begin position="183"/>
        <end position="212"/>
    </location>
</feature>
<feature type="compositionally biased region" description="Pro residues" evidence="8">
    <location>
        <begin position="226"/>
        <end position="236"/>
    </location>
</feature>
<name>A0A5J5F0R2_9PEZI</name>